<proteinExistence type="predicted"/>
<evidence type="ECO:0000313" key="5">
    <source>
        <dbReference type="Proteomes" id="UP000297598"/>
    </source>
</evidence>
<dbReference type="GO" id="GO:0005886">
    <property type="term" value="C:plasma membrane"/>
    <property type="evidence" value="ECO:0007669"/>
    <property type="project" value="TreeGrafter"/>
</dbReference>
<dbReference type="Pfam" id="PF04657">
    <property type="entry name" value="DMT_YdcZ"/>
    <property type="match status" value="2"/>
</dbReference>
<dbReference type="Proteomes" id="UP000297598">
    <property type="component" value="Unassembled WGS sequence"/>
</dbReference>
<feature type="transmembrane region" description="Helical" evidence="1">
    <location>
        <begin position="193"/>
        <end position="213"/>
    </location>
</feature>
<name>A0A380G3E5_9STAP</name>
<keyword evidence="1" id="KW-0472">Membrane</keyword>
<dbReference type="Proteomes" id="UP000254047">
    <property type="component" value="Unassembled WGS sequence"/>
</dbReference>
<dbReference type="AlphaFoldDB" id="A0A380G3E5"/>
<accession>A0A380G3E5</accession>
<reference evidence="2 4" key="1">
    <citation type="submission" date="2018-06" db="EMBL/GenBank/DDBJ databases">
        <authorList>
            <consortium name="Pathogen Informatics"/>
            <person name="Doyle S."/>
        </authorList>
    </citation>
    <scope>NUCLEOTIDE SEQUENCE [LARGE SCALE GENOMIC DNA]</scope>
    <source>
        <strain evidence="2 4">NCTC13830</strain>
    </source>
</reference>
<feature type="transmembrane region" description="Helical" evidence="1">
    <location>
        <begin position="257"/>
        <end position="275"/>
    </location>
</feature>
<reference evidence="3 5" key="2">
    <citation type="submission" date="2019-04" db="EMBL/GenBank/DDBJ databases">
        <title>Genomic characterization of Staphylococcus petrasii strains.</title>
        <authorList>
            <person name="Vrbovska V."/>
            <person name="Kovarovic V."/>
            <person name="Maslanova I."/>
            <person name="Indrakova A."/>
            <person name="Petras P."/>
            <person name="Sedo O."/>
            <person name="Svec P."/>
            <person name="Fisarova L."/>
            <person name="Sedlacek I."/>
            <person name="Doskar J."/>
            <person name="Pantucek R."/>
        </authorList>
    </citation>
    <scope>NUCLEOTIDE SEQUENCE [LARGE SCALE GENOMIC DNA]</scope>
    <source>
        <strain evidence="3 5">P5404</strain>
    </source>
</reference>
<keyword evidence="1" id="KW-0812">Transmembrane</keyword>
<feature type="transmembrane region" description="Helical" evidence="1">
    <location>
        <begin position="161"/>
        <end position="181"/>
    </location>
</feature>
<dbReference type="PANTHER" id="PTHR34821">
    <property type="entry name" value="INNER MEMBRANE PROTEIN YDCZ"/>
    <property type="match status" value="1"/>
</dbReference>
<evidence type="ECO:0000256" key="1">
    <source>
        <dbReference type="SAM" id="Phobius"/>
    </source>
</evidence>
<protein>
    <submittedName>
        <fullName evidence="3">DMT family transporter</fullName>
    </submittedName>
    <submittedName>
        <fullName evidence="2">Integral membrane protein</fullName>
    </submittedName>
</protein>
<keyword evidence="5" id="KW-1185">Reference proteome</keyword>
<feature type="transmembrane region" description="Helical" evidence="1">
    <location>
        <begin position="287"/>
        <end position="307"/>
    </location>
</feature>
<evidence type="ECO:0000313" key="4">
    <source>
        <dbReference type="Proteomes" id="UP000254047"/>
    </source>
</evidence>
<dbReference type="InterPro" id="IPR006750">
    <property type="entry name" value="YdcZ"/>
</dbReference>
<feature type="transmembrane region" description="Helical" evidence="1">
    <location>
        <begin position="126"/>
        <end position="149"/>
    </location>
</feature>
<dbReference type="RefSeq" id="WP_103299098.1">
    <property type="nucleotide sequence ID" value="NZ_PPQT01000161.1"/>
</dbReference>
<dbReference type="OrthoDB" id="7864805at2"/>
<evidence type="ECO:0000313" key="3">
    <source>
        <dbReference type="EMBL" id="TGE18706.1"/>
    </source>
</evidence>
<feature type="transmembrane region" description="Helical" evidence="1">
    <location>
        <begin position="73"/>
        <end position="91"/>
    </location>
</feature>
<dbReference type="PANTHER" id="PTHR34821:SF2">
    <property type="entry name" value="INNER MEMBRANE PROTEIN YDCZ"/>
    <property type="match status" value="1"/>
</dbReference>
<dbReference type="EMBL" id="UHDO01000001">
    <property type="protein sequence ID" value="SUM44996.1"/>
    <property type="molecule type" value="Genomic_DNA"/>
</dbReference>
<feature type="transmembrane region" description="Helical" evidence="1">
    <location>
        <begin position="6"/>
        <end position="21"/>
    </location>
</feature>
<sequence length="308" mass="33685">MIFLFILGIVAGMMVPIQTSINSRLGRYTESSFYASTISFFVGTIFLFILNIIFNTQMFTSSFYAGHSFNYHWWVGGLLGVCFLTGNLLLLPRLGAALTVVMTVAGQIIMGVFIDTFGLLGASHHAFTFFKGVGIVILFFGILLMNYIPKSKLEDKVNPTFYLWLVAGFVFGFAPPLQTTINSGLSQQMGSSLFASLVSFSVGTIALFILTLIFNRSLKIKTIQPNIGKIKPVYFIGGILGVVFVTSNIILMPFLGAALTTIVAMLGQMLMGVIIDHFGLGVPKNRITLRKFIGLIAIAIGIILLRLF</sequence>
<feature type="transmembrane region" description="Helical" evidence="1">
    <location>
        <begin position="98"/>
        <end position="120"/>
    </location>
</feature>
<feature type="transmembrane region" description="Helical" evidence="1">
    <location>
        <begin position="33"/>
        <end position="53"/>
    </location>
</feature>
<organism evidence="2 4">
    <name type="scientific">Staphylococcus petrasii</name>
    <dbReference type="NCBI Taxonomy" id="1276936"/>
    <lineage>
        <taxon>Bacteria</taxon>
        <taxon>Bacillati</taxon>
        <taxon>Bacillota</taxon>
        <taxon>Bacilli</taxon>
        <taxon>Bacillales</taxon>
        <taxon>Staphylococcaceae</taxon>
        <taxon>Staphylococcus</taxon>
    </lineage>
</organism>
<feature type="transmembrane region" description="Helical" evidence="1">
    <location>
        <begin position="233"/>
        <end position="251"/>
    </location>
</feature>
<keyword evidence="1" id="KW-1133">Transmembrane helix</keyword>
<evidence type="ECO:0000313" key="2">
    <source>
        <dbReference type="EMBL" id="SUM44996.1"/>
    </source>
</evidence>
<gene>
    <name evidence="3" type="ORF">BJR09_02355</name>
    <name evidence="2" type="ORF">NCTC13830_02387</name>
</gene>
<dbReference type="EMBL" id="SRLS01000003">
    <property type="protein sequence ID" value="TGE18706.1"/>
    <property type="molecule type" value="Genomic_DNA"/>
</dbReference>